<proteinExistence type="predicted"/>
<dbReference type="InterPro" id="IPR001041">
    <property type="entry name" value="2Fe-2S_ferredoxin-type"/>
</dbReference>
<dbReference type="SUPFAM" id="SSF54292">
    <property type="entry name" value="2Fe-2S ferredoxin-like"/>
    <property type="match status" value="1"/>
</dbReference>
<gene>
    <name evidence="8" type="ORF">J5Y10_18730</name>
</gene>
<feature type="domain" description="2Fe-2S ferredoxin-type" evidence="6">
    <location>
        <begin position="4"/>
        <end position="87"/>
    </location>
</feature>
<dbReference type="InterPro" id="IPR002888">
    <property type="entry name" value="2Fe-2S-bd"/>
</dbReference>
<dbReference type="InterPro" id="IPR036010">
    <property type="entry name" value="2Fe-2S_ferredoxin-like_sf"/>
</dbReference>
<dbReference type="InterPro" id="IPR016208">
    <property type="entry name" value="Ald_Oxase/xanthine_DH-like"/>
</dbReference>
<keyword evidence="2" id="KW-0479">Metal-binding</keyword>
<dbReference type="GO" id="GO:0016491">
    <property type="term" value="F:oxidoreductase activity"/>
    <property type="evidence" value="ECO:0007669"/>
    <property type="project" value="UniProtKB-KW"/>
</dbReference>
<evidence type="ECO:0000256" key="4">
    <source>
        <dbReference type="ARBA" id="ARBA00023002"/>
    </source>
</evidence>
<dbReference type="InterPro" id="IPR016167">
    <property type="entry name" value="FAD-bd_PCMH_sub1"/>
</dbReference>
<dbReference type="Pfam" id="PF03450">
    <property type="entry name" value="CO_deh_flav_C"/>
    <property type="match status" value="1"/>
</dbReference>
<dbReference type="Pfam" id="PF00111">
    <property type="entry name" value="Fer2"/>
    <property type="match status" value="1"/>
</dbReference>
<reference evidence="8" key="1">
    <citation type="submission" date="2021-03" db="EMBL/GenBank/DDBJ databases">
        <authorList>
            <person name="So Y."/>
        </authorList>
    </citation>
    <scope>NUCLEOTIDE SEQUENCE</scope>
    <source>
        <strain evidence="8">SG15</strain>
    </source>
</reference>
<dbReference type="Gene3D" id="3.10.20.30">
    <property type="match status" value="1"/>
</dbReference>
<dbReference type="PROSITE" id="PS00197">
    <property type="entry name" value="2FE2S_FER_1"/>
    <property type="match status" value="1"/>
</dbReference>
<dbReference type="AlphaFoldDB" id="A0A940N634"/>
<dbReference type="SUPFAM" id="SSF56176">
    <property type="entry name" value="FAD-binding/transporter-associated domain-like"/>
    <property type="match status" value="1"/>
</dbReference>
<accession>A0A940N634</accession>
<feature type="domain" description="FAD-binding PCMH-type" evidence="7">
    <location>
        <begin position="171"/>
        <end position="347"/>
    </location>
</feature>
<dbReference type="GO" id="GO:0051537">
    <property type="term" value="F:2 iron, 2 sulfur cluster binding"/>
    <property type="evidence" value="ECO:0007669"/>
    <property type="project" value="InterPro"/>
</dbReference>
<dbReference type="Pfam" id="PF00941">
    <property type="entry name" value="FAD_binding_5"/>
    <property type="match status" value="1"/>
</dbReference>
<keyword evidence="3" id="KW-0274">FAD</keyword>
<dbReference type="RefSeq" id="WP_209375617.1">
    <property type="nucleotide sequence ID" value="NZ_JAGIZA010000012.1"/>
</dbReference>
<dbReference type="SMART" id="SM01092">
    <property type="entry name" value="CO_deh_flav_C"/>
    <property type="match status" value="1"/>
</dbReference>
<name>A0A940N634_9PROT</name>
<dbReference type="Gene3D" id="1.10.150.120">
    <property type="entry name" value="[2Fe-2S]-binding domain"/>
    <property type="match status" value="1"/>
</dbReference>
<dbReference type="EMBL" id="JAGIZA010000012">
    <property type="protein sequence ID" value="MBP0494827.1"/>
    <property type="molecule type" value="Genomic_DNA"/>
</dbReference>
<keyword evidence="4" id="KW-0560">Oxidoreductase</keyword>
<dbReference type="Pfam" id="PF01799">
    <property type="entry name" value="Fer2_2"/>
    <property type="match status" value="1"/>
</dbReference>
<dbReference type="InterPro" id="IPR012675">
    <property type="entry name" value="Beta-grasp_dom_sf"/>
</dbReference>
<dbReference type="InterPro" id="IPR036884">
    <property type="entry name" value="2Fe-2S-bd_dom_sf"/>
</dbReference>
<dbReference type="Gene3D" id="3.30.465.10">
    <property type="match status" value="1"/>
</dbReference>
<organism evidence="8 9">
    <name type="scientific">Roseomonas indoligenes</name>
    <dbReference type="NCBI Taxonomy" id="2820811"/>
    <lineage>
        <taxon>Bacteria</taxon>
        <taxon>Pseudomonadati</taxon>
        <taxon>Pseudomonadota</taxon>
        <taxon>Alphaproteobacteria</taxon>
        <taxon>Acetobacterales</taxon>
        <taxon>Roseomonadaceae</taxon>
        <taxon>Roseomonas</taxon>
    </lineage>
</organism>
<evidence type="ECO:0000313" key="8">
    <source>
        <dbReference type="EMBL" id="MBP0494827.1"/>
    </source>
</evidence>
<dbReference type="InterPro" id="IPR016169">
    <property type="entry name" value="FAD-bd_PCMH_sub2"/>
</dbReference>
<evidence type="ECO:0000256" key="2">
    <source>
        <dbReference type="ARBA" id="ARBA00022723"/>
    </source>
</evidence>
<evidence type="ECO:0000256" key="3">
    <source>
        <dbReference type="ARBA" id="ARBA00022827"/>
    </source>
</evidence>
<dbReference type="InterPro" id="IPR036683">
    <property type="entry name" value="CO_DH_flav_C_dom_sf"/>
</dbReference>
<evidence type="ECO:0000259" key="6">
    <source>
        <dbReference type="PROSITE" id="PS51085"/>
    </source>
</evidence>
<dbReference type="Gene3D" id="3.30.43.10">
    <property type="entry name" value="Uridine Diphospho-n-acetylenolpyruvylglucosamine Reductase, domain 2"/>
    <property type="match status" value="1"/>
</dbReference>
<dbReference type="InterPro" id="IPR005107">
    <property type="entry name" value="CO_DH_flav_C"/>
</dbReference>
<dbReference type="PANTHER" id="PTHR45444:SF3">
    <property type="entry name" value="XANTHINE DEHYDROGENASE"/>
    <property type="match status" value="1"/>
</dbReference>
<dbReference type="InterPro" id="IPR016166">
    <property type="entry name" value="FAD-bd_PCMH"/>
</dbReference>
<keyword evidence="5" id="KW-0408">Iron</keyword>
<dbReference type="InterPro" id="IPR002346">
    <property type="entry name" value="Mopterin_DH_FAD-bd"/>
</dbReference>
<protein>
    <submittedName>
        <fullName evidence="8">FAD binding domain-containing protein</fullName>
    </submittedName>
</protein>
<dbReference type="GO" id="GO:0005506">
    <property type="term" value="F:iron ion binding"/>
    <property type="evidence" value="ECO:0007669"/>
    <property type="project" value="InterPro"/>
</dbReference>
<dbReference type="GO" id="GO:0071949">
    <property type="term" value="F:FAD binding"/>
    <property type="evidence" value="ECO:0007669"/>
    <property type="project" value="InterPro"/>
</dbReference>
<dbReference type="PROSITE" id="PS51387">
    <property type="entry name" value="FAD_PCMH"/>
    <property type="match status" value="1"/>
</dbReference>
<dbReference type="SUPFAM" id="SSF55447">
    <property type="entry name" value="CO dehydrogenase flavoprotein C-terminal domain-like"/>
    <property type="match status" value="1"/>
</dbReference>
<dbReference type="Proteomes" id="UP000677537">
    <property type="component" value="Unassembled WGS sequence"/>
</dbReference>
<evidence type="ECO:0000313" key="9">
    <source>
        <dbReference type="Proteomes" id="UP000677537"/>
    </source>
</evidence>
<sequence>MTAGPIAFTLNGTPRTLPPGTSPTMTLLDWLRGPAGLTGTKEGCAEGDCGACTVVIEEADGARVPVNACLTLLGQVHGRSLRSVEGLRGRDGGPHPVQSALAEADATQCGFCTPGIVMTAWAHAREGGDVHEALAGNLCRCTGYRPIVEAFGALRDDDTPPAAPPSAPPTRLEAPGQVFHRPATLDALVALRAAHPDAWLLAGGTDLGLRVSERREVPAEVICLSDVPELRGLEPTAVGIRIGAAESYRRLLDACSADLAFLPLAGLLRRLGSRQIRGMGTLGGNLGTASPIGDALPPLIALGATLRLAGLDGTREMAVEDFLTGYRTNALLPGEVIRDVFIPRPPEAALFAAEKLSKRPDQDISTVGLSAVITMEGGRVAWARIALGGTGPRAARCAPAEEALTGQSWSREAVEAAASALEAAITPLSDWRGSAEYRRIAAGNLLRRLWHRQAEAA</sequence>
<keyword evidence="9" id="KW-1185">Reference proteome</keyword>
<dbReference type="PROSITE" id="PS51085">
    <property type="entry name" value="2FE2S_FER_2"/>
    <property type="match status" value="1"/>
</dbReference>
<keyword evidence="1" id="KW-0285">Flavoprotein</keyword>
<evidence type="ECO:0000256" key="5">
    <source>
        <dbReference type="ARBA" id="ARBA00023004"/>
    </source>
</evidence>
<dbReference type="CDD" id="cd00207">
    <property type="entry name" value="fer2"/>
    <property type="match status" value="1"/>
</dbReference>
<dbReference type="PIRSF" id="PIRSF036557">
    <property type="entry name" value="XdhA_RC"/>
    <property type="match status" value="1"/>
</dbReference>
<comment type="caution">
    <text evidence="8">The sequence shown here is derived from an EMBL/GenBank/DDBJ whole genome shotgun (WGS) entry which is preliminary data.</text>
</comment>
<dbReference type="InterPro" id="IPR036318">
    <property type="entry name" value="FAD-bd_PCMH-like_sf"/>
</dbReference>
<dbReference type="SUPFAM" id="SSF47741">
    <property type="entry name" value="CO dehydrogenase ISP C-domain like"/>
    <property type="match status" value="1"/>
</dbReference>
<dbReference type="PANTHER" id="PTHR45444">
    <property type="entry name" value="XANTHINE DEHYDROGENASE"/>
    <property type="match status" value="1"/>
</dbReference>
<dbReference type="InterPro" id="IPR012175">
    <property type="entry name" value="Xanth_DH_ssu_bac"/>
</dbReference>
<evidence type="ECO:0000259" key="7">
    <source>
        <dbReference type="PROSITE" id="PS51387"/>
    </source>
</evidence>
<dbReference type="Gene3D" id="3.30.390.50">
    <property type="entry name" value="CO dehydrogenase flavoprotein, C-terminal domain"/>
    <property type="match status" value="1"/>
</dbReference>
<evidence type="ECO:0000256" key="1">
    <source>
        <dbReference type="ARBA" id="ARBA00022630"/>
    </source>
</evidence>
<dbReference type="InterPro" id="IPR006058">
    <property type="entry name" value="2Fe2S_fd_BS"/>
</dbReference>